<accession>A0A1H9PTP1</accession>
<comment type="similarity">
    <text evidence="9">Belongs to the SecE/SEC61-gamma family.</text>
</comment>
<dbReference type="GO" id="GO:0043952">
    <property type="term" value="P:protein transport by the Sec complex"/>
    <property type="evidence" value="ECO:0007669"/>
    <property type="project" value="UniProtKB-UniRule"/>
</dbReference>
<protein>
    <recommendedName>
        <fullName evidence="9">Protein translocase subunit SecE</fullName>
    </recommendedName>
</protein>
<dbReference type="AlphaFoldDB" id="A0A1H9PTP1"/>
<comment type="subunit">
    <text evidence="9">Component of the Sec protein translocase complex. Heterotrimer consisting of SecY, SecE and SecG subunits. The heterotrimers can form oligomers, although 1 heterotrimer is thought to be able to translocate proteins. Interacts with the ribosome. Interacts with SecDF, and other proteins may be involved. Interacts with SecA.</text>
</comment>
<keyword evidence="11" id="KW-1185">Reference proteome</keyword>
<dbReference type="GO" id="GO:0065002">
    <property type="term" value="P:intracellular protein transmembrane transport"/>
    <property type="evidence" value="ECO:0007669"/>
    <property type="project" value="UniProtKB-UniRule"/>
</dbReference>
<evidence type="ECO:0000256" key="1">
    <source>
        <dbReference type="ARBA" id="ARBA00004370"/>
    </source>
</evidence>
<dbReference type="InterPro" id="IPR038379">
    <property type="entry name" value="SecE_sf"/>
</dbReference>
<dbReference type="GO" id="GO:0006605">
    <property type="term" value="P:protein targeting"/>
    <property type="evidence" value="ECO:0007669"/>
    <property type="project" value="UniProtKB-UniRule"/>
</dbReference>
<dbReference type="RefSeq" id="WP_089748084.1">
    <property type="nucleotide sequence ID" value="NZ_FOGF01000071.1"/>
</dbReference>
<comment type="function">
    <text evidence="9">Essential subunit of the Sec protein translocation channel SecYEG. Clamps together the 2 halves of SecY. May contact the channel plug during translocation.</text>
</comment>
<dbReference type="EMBL" id="FOGF01000071">
    <property type="protein sequence ID" value="SER51581.1"/>
    <property type="molecule type" value="Genomic_DNA"/>
</dbReference>
<keyword evidence="5 9" id="KW-0653">Protein transport</keyword>
<keyword evidence="3 9" id="KW-1003">Cell membrane</keyword>
<evidence type="ECO:0000256" key="2">
    <source>
        <dbReference type="ARBA" id="ARBA00022448"/>
    </source>
</evidence>
<evidence type="ECO:0000313" key="10">
    <source>
        <dbReference type="EMBL" id="SER51581.1"/>
    </source>
</evidence>
<evidence type="ECO:0000313" key="11">
    <source>
        <dbReference type="Proteomes" id="UP000198556"/>
    </source>
</evidence>
<evidence type="ECO:0000256" key="6">
    <source>
        <dbReference type="ARBA" id="ARBA00022989"/>
    </source>
</evidence>
<keyword evidence="7 9" id="KW-0811">Translocation</keyword>
<feature type="transmembrane region" description="Helical" evidence="9">
    <location>
        <begin position="25"/>
        <end position="55"/>
    </location>
</feature>
<dbReference type="GO" id="GO:0009306">
    <property type="term" value="P:protein secretion"/>
    <property type="evidence" value="ECO:0007669"/>
    <property type="project" value="UniProtKB-UniRule"/>
</dbReference>
<keyword evidence="8 9" id="KW-0472">Membrane</keyword>
<dbReference type="Pfam" id="PF00584">
    <property type="entry name" value="SecE"/>
    <property type="match status" value="1"/>
</dbReference>
<organism evidence="10 11">
    <name type="scientific">Granulicatella balaenopterae</name>
    <dbReference type="NCBI Taxonomy" id="137733"/>
    <lineage>
        <taxon>Bacteria</taxon>
        <taxon>Bacillati</taxon>
        <taxon>Bacillota</taxon>
        <taxon>Bacilli</taxon>
        <taxon>Lactobacillales</taxon>
        <taxon>Carnobacteriaceae</taxon>
        <taxon>Granulicatella</taxon>
    </lineage>
</organism>
<dbReference type="OrthoDB" id="9813233at2"/>
<proteinExistence type="inferred from homology"/>
<keyword evidence="6 9" id="KW-1133">Transmembrane helix</keyword>
<dbReference type="InterPro" id="IPR005807">
    <property type="entry name" value="SecE_bac"/>
</dbReference>
<name>A0A1H9PTP1_9LACT</name>
<dbReference type="GO" id="GO:0008320">
    <property type="term" value="F:protein transmembrane transporter activity"/>
    <property type="evidence" value="ECO:0007669"/>
    <property type="project" value="UniProtKB-UniRule"/>
</dbReference>
<sequence>MKFMSSVIQEMKLVTWPTGKKVTKYTITVIMTIVLAAGFFAIVDAGIGALFNALLSK</sequence>
<keyword evidence="2 9" id="KW-0813">Transport</keyword>
<reference evidence="10 11" key="1">
    <citation type="submission" date="2016-10" db="EMBL/GenBank/DDBJ databases">
        <authorList>
            <person name="de Groot N.N."/>
        </authorList>
    </citation>
    <scope>NUCLEOTIDE SEQUENCE [LARGE SCALE GENOMIC DNA]</scope>
    <source>
        <strain evidence="10 11">DSM 15827</strain>
    </source>
</reference>
<comment type="subcellular location">
    <subcellularLocation>
        <location evidence="9">Cell membrane</location>
        <topology evidence="9">Single-pass membrane protein</topology>
    </subcellularLocation>
    <subcellularLocation>
        <location evidence="1">Membrane</location>
    </subcellularLocation>
</comment>
<keyword evidence="4 9" id="KW-0812">Transmembrane</keyword>
<evidence type="ECO:0000256" key="8">
    <source>
        <dbReference type="ARBA" id="ARBA00023136"/>
    </source>
</evidence>
<dbReference type="PANTHER" id="PTHR33910">
    <property type="entry name" value="PROTEIN TRANSLOCASE SUBUNIT SECE"/>
    <property type="match status" value="1"/>
</dbReference>
<evidence type="ECO:0000256" key="4">
    <source>
        <dbReference type="ARBA" id="ARBA00022692"/>
    </source>
</evidence>
<dbReference type="HAMAP" id="MF_00422">
    <property type="entry name" value="SecE"/>
    <property type="match status" value="1"/>
</dbReference>
<evidence type="ECO:0000256" key="7">
    <source>
        <dbReference type="ARBA" id="ARBA00023010"/>
    </source>
</evidence>
<dbReference type="STRING" id="137733.SAMN05421767_1711"/>
<dbReference type="GO" id="GO:0005886">
    <property type="term" value="C:plasma membrane"/>
    <property type="evidence" value="ECO:0007669"/>
    <property type="project" value="UniProtKB-SubCell"/>
</dbReference>
<dbReference type="PANTHER" id="PTHR33910:SF1">
    <property type="entry name" value="PROTEIN TRANSLOCASE SUBUNIT SECE"/>
    <property type="match status" value="1"/>
</dbReference>
<evidence type="ECO:0000256" key="9">
    <source>
        <dbReference type="HAMAP-Rule" id="MF_00422"/>
    </source>
</evidence>
<dbReference type="InterPro" id="IPR001901">
    <property type="entry name" value="Translocase_SecE/Sec61-g"/>
</dbReference>
<evidence type="ECO:0000256" key="3">
    <source>
        <dbReference type="ARBA" id="ARBA00022475"/>
    </source>
</evidence>
<evidence type="ECO:0000256" key="5">
    <source>
        <dbReference type="ARBA" id="ARBA00022927"/>
    </source>
</evidence>
<dbReference type="Gene3D" id="1.20.5.1030">
    <property type="entry name" value="Preprotein translocase secy subunit"/>
    <property type="match status" value="1"/>
</dbReference>
<gene>
    <name evidence="9" type="primary">secE</name>
    <name evidence="10" type="ORF">SAMN05421767_1711</name>
</gene>
<dbReference type="Proteomes" id="UP000198556">
    <property type="component" value="Unassembled WGS sequence"/>
</dbReference>
<dbReference type="NCBIfam" id="TIGR00964">
    <property type="entry name" value="secE_bact"/>
    <property type="match status" value="1"/>
</dbReference>